<evidence type="ECO:0000256" key="6">
    <source>
        <dbReference type="ARBA" id="ARBA00022692"/>
    </source>
</evidence>
<dbReference type="InterPro" id="IPR043128">
    <property type="entry name" value="Rev_trsase/Diguanyl_cyclase"/>
</dbReference>
<dbReference type="PANTHER" id="PTHR45138:SF9">
    <property type="entry name" value="DIGUANYLATE CYCLASE DGCM-RELATED"/>
    <property type="match status" value="1"/>
</dbReference>
<evidence type="ECO:0000313" key="15">
    <source>
        <dbReference type="Proteomes" id="UP001598201"/>
    </source>
</evidence>
<dbReference type="Gene3D" id="3.30.70.270">
    <property type="match status" value="1"/>
</dbReference>
<dbReference type="EMBL" id="CP002505">
    <property type="protein sequence ID" value="ADW72628.1"/>
    <property type="molecule type" value="Genomic_DNA"/>
</dbReference>
<evidence type="ECO:0000256" key="8">
    <source>
        <dbReference type="ARBA" id="ARBA00023136"/>
    </source>
</evidence>
<reference evidence="14" key="1">
    <citation type="submission" date="2011-01" db="EMBL/GenBank/DDBJ databases">
        <title>Complete sequence of chromosome of Rahnella sp. Y9602.</title>
        <authorList>
            <consortium name="US DOE Joint Genome Institute"/>
            <person name="Lucas S."/>
            <person name="Copeland A."/>
            <person name="Lapidus A."/>
            <person name="Cheng J.-F."/>
            <person name="Goodwin L."/>
            <person name="Pitluck S."/>
            <person name="Lu M."/>
            <person name="Detter J.C."/>
            <person name="Han C."/>
            <person name="Tapia R."/>
            <person name="Land M."/>
            <person name="Hauser L."/>
            <person name="Kyrpides N."/>
            <person name="Ivanova N."/>
            <person name="Ovchinnikova G."/>
            <person name="Pagani I."/>
            <person name="Sobecky P.A."/>
            <person name="Martinez R.J."/>
            <person name="Woyke T."/>
        </authorList>
    </citation>
    <scope>NUCLEOTIDE SEQUENCE [LARGE SCALE GENOMIC DNA]</scope>
    <source>
        <strain evidence="14">Y9602</strain>
    </source>
</reference>
<dbReference type="PANTHER" id="PTHR45138">
    <property type="entry name" value="REGULATORY COMPONENTS OF SENSORY TRANSDUCTION SYSTEM"/>
    <property type="match status" value="1"/>
</dbReference>
<evidence type="ECO:0000256" key="5">
    <source>
        <dbReference type="ARBA" id="ARBA00022475"/>
    </source>
</evidence>
<evidence type="ECO:0000313" key="14">
    <source>
        <dbReference type="Proteomes" id="UP000007257"/>
    </source>
</evidence>
<evidence type="ECO:0000256" key="7">
    <source>
        <dbReference type="ARBA" id="ARBA00022989"/>
    </source>
</evidence>
<reference evidence="12 14" key="2">
    <citation type="journal article" date="2012" name="J. Bacteriol.">
        <title>Complete Genome Sequence of Rahnella sp. Strain Y9602, a Gammaproteobacterium Isolate from Metal- and Radionuclide-Contaminated Soil.</title>
        <authorList>
            <person name="Martinez R.J."/>
            <person name="Bruce D."/>
            <person name="Detter C."/>
            <person name="Goodwin L.A."/>
            <person name="Han J."/>
            <person name="Han C.S."/>
            <person name="Held B."/>
            <person name="Land M.L."/>
            <person name="Mikhailova N."/>
            <person name="Nolan M."/>
            <person name="Pennacchio L."/>
            <person name="Pitluck S."/>
            <person name="Tapia R."/>
            <person name="Woyke T."/>
            <person name="Sobecky P.A."/>
        </authorList>
    </citation>
    <scope>NUCLEOTIDE SEQUENCE [LARGE SCALE GENOMIC DNA]</scope>
    <source>
        <strain evidence="12 14">Y9602</strain>
    </source>
</reference>
<dbReference type="Pfam" id="PF02743">
    <property type="entry name" value="dCache_1"/>
    <property type="match status" value="1"/>
</dbReference>
<sequence length="520" mass="57784">MDQQRRFAFNLKRLILLLALVSTLVTLLSSYLAIFQVEKKLLTESSLRASQSFATRLSLTADLFFNAANKQVAYSADLLGERFNNVDALTEEADRLQLQSKRFSSVLVVDTTGVVRAASRNSAAMVGLKLVSDANTAALKTQNPVLSSPFLTPQNNHIIVLSSPIRNARGGYLGYLATEIDLSKGSIVDTLINARNYRKDAYIYVIDREGDVLYRDASGWSESAPQGHVNKALLGGREQGFLRMENLQGEESLAGFSTVEVAGWTVLVLHPAKADVMLLYHVMMQVLIYTLPIVILVFICIWLLTRYISRPLRQLASKADTMDSHDVSEEIQQINAWYYEASKLKTVMLQGIRLLHQRIEQLSTEAHTDPMTGLLNRRGFYEAVDKQLKESSRVAVITLDIDHFKKVNDTFGHDVGDRVITQLARHILSNSREGDLLCRMGGEEFLLLLPGASLTQATGLAERLRKQVEMQQFEGAGQVTISLGVTLFYPGKANIDGALKTADKALYQAKNKGRNCVVNL</sequence>
<dbReference type="EC" id="2.7.7.65" evidence="4"/>
<dbReference type="SUPFAM" id="SSF55073">
    <property type="entry name" value="Nucleotide cyclase"/>
    <property type="match status" value="1"/>
</dbReference>
<evidence type="ECO:0000256" key="2">
    <source>
        <dbReference type="ARBA" id="ARBA00004651"/>
    </source>
</evidence>
<name>A0A0H3F6W9_RAHSY</name>
<dbReference type="RefSeq" id="WP_013574333.1">
    <property type="nucleotide sequence ID" value="NZ_CP093328.1"/>
</dbReference>
<evidence type="ECO:0000256" key="3">
    <source>
        <dbReference type="ARBA" id="ARBA00004665"/>
    </source>
</evidence>
<protein>
    <recommendedName>
        <fullName evidence="4">diguanylate cyclase</fullName>
        <ecNumber evidence="4">2.7.7.65</ecNumber>
    </recommendedName>
</protein>
<keyword evidence="13" id="KW-0808">Transferase</keyword>
<evidence type="ECO:0000256" key="1">
    <source>
        <dbReference type="ARBA" id="ARBA00001946"/>
    </source>
</evidence>
<dbReference type="Gene3D" id="3.30.450.20">
    <property type="entry name" value="PAS domain"/>
    <property type="match status" value="1"/>
</dbReference>
<dbReference type="eggNOG" id="COG3706">
    <property type="taxonomic scope" value="Bacteria"/>
</dbReference>
<dbReference type="Proteomes" id="UP000007257">
    <property type="component" value="Chromosome"/>
</dbReference>
<dbReference type="EMBL" id="JBHUCJ010000025">
    <property type="protein sequence ID" value="MFD3224277.1"/>
    <property type="molecule type" value="Genomic_DNA"/>
</dbReference>
<dbReference type="KEGG" id="rah:Rahaq_1004"/>
<evidence type="ECO:0000313" key="12">
    <source>
        <dbReference type="EMBL" id="ADW72628.1"/>
    </source>
</evidence>
<dbReference type="Gene3D" id="6.10.340.10">
    <property type="match status" value="1"/>
</dbReference>
<dbReference type="FunFam" id="3.30.70.270:FF:000001">
    <property type="entry name" value="Diguanylate cyclase domain protein"/>
    <property type="match status" value="1"/>
</dbReference>
<comment type="cofactor">
    <cofactor evidence="1">
        <name>Mg(2+)</name>
        <dbReference type="ChEBI" id="CHEBI:18420"/>
    </cofactor>
</comment>
<feature type="transmembrane region" description="Helical" evidence="10">
    <location>
        <begin position="278"/>
        <end position="304"/>
    </location>
</feature>
<dbReference type="Pfam" id="PF00990">
    <property type="entry name" value="GGDEF"/>
    <property type="match status" value="1"/>
</dbReference>
<dbReference type="AlphaFoldDB" id="A0A0H3F6W9"/>
<evidence type="ECO:0000256" key="4">
    <source>
        <dbReference type="ARBA" id="ARBA00012528"/>
    </source>
</evidence>
<keyword evidence="6 10" id="KW-0812">Transmembrane</keyword>
<dbReference type="GO" id="GO:0052621">
    <property type="term" value="F:diguanylate cyclase activity"/>
    <property type="evidence" value="ECO:0007669"/>
    <property type="project" value="UniProtKB-EC"/>
</dbReference>
<dbReference type="NCBIfam" id="TIGR00254">
    <property type="entry name" value="GGDEF"/>
    <property type="match status" value="1"/>
</dbReference>
<dbReference type="InterPro" id="IPR050469">
    <property type="entry name" value="Diguanylate_Cyclase"/>
</dbReference>
<keyword evidence="15" id="KW-1185">Reference proteome</keyword>
<proteinExistence type="predicted"/>
<dbReference type="GeneID" id="95418295"/>
<dbReference type="PROSITE" id="PS50887">
    <property type="entry name" value="GGDEF"/>
    <property type="match status" value="1"/>
</dbReference>
<dbReference type="SUPFAM" id="SSF103190">
    <property type="entry name" value="Sensory domain-like"/>
    <property type="match status" value="1"/>
</dbReference>
<evidence type="ECO:0000259" key="11">
    <source>
        <dbReference type="PROSITE" id="PS50887"/>
    </source>
</evidence>
<keyword evidence="5" id="KW-1003">Cell membrane</keyword>
<dbReference type="SMART" id="SM00267">
    <property type="entry name" value="GGDEF"/>
    <property type="match status" value="1"/>
</dbReference>
<dbReference type="GO" id="GO:0005886">
    <property type="term" value="C:plasma membrane"/>
    <property type="evidence" value="ECO:0007669"/>
    <property type="project" value="UniProtKB-SubCell"/>
</dbReference>
<dbReference type="OrthoDB" id="9812260at2"/>
<organism evidence="12 14">
    <name type="scientific">Rahnella sp. (strain Y9602)</name>
    <dbReference type="NCBI Taxonomy" id="2703885"/>
    <lineage>
        <taxon>Bacteria</taxon>
        <taxon>Pseudomonadati</taxon>
        <taxon>Pseudomonadota</taxon>
        <taxon>Gammaproteobacteria</taxon>
        <taxon>Enterobacterales</taxon>
        <taxon>Yersiniaceae</taxon>
        <taxon>Rahnella</taxon>
    </lineage>
</organism>
<dbReference type="CDD" id="cd01949">
    <property type="entry name" value="GGDEF"/>
    <property type="match status" value="1"/>
</dbReference>
<comment type="pathway">
    <text evidence="3">Purine metabolism; 3',5'-cyclic di-GMP biosynthesis.</text>
</comment>
<keyword evidence="8 10" id="KW-0472">Membrane</keyword>
<dbReference type="CDD" id="cd18774">
    <property type="entry name" value="PDC2_HK_sensor"/>
    <property type="match status" value="1"/>
</dbReference>
<gene>
    <name evidence="12" type="ordered locus">Rahaq_1004</name>
    <name evidence="13" type="ORF">ACFPK4_12095</name>
</gene>
<accession>A0A0H3F6W9</accession>
<comment type="subcellular location">
    <subcellularLocation>
        <location evidence="2">Cell membrane</location>
        <topology evidence="2">Multi-pass membrane protein</topology>
    </subcellularLocation>
</comment>
<dbReference type="InterPro" id="IPR033479">
    <property type="entry name" value="dCache_1"/>
</dbReference>
<dbReference type="InterPro" id="IPR029151">
    <property type="entry name" value="Sensor-like_sf"/>
</dbReference>
<dbReference type="Proteomes" id="UP001598201">
    <property type="component" value="Unassembled WGS sequence"/>
</dbReference>
<evidence type="ECO:0000256" key="10">
    <source>
        <dbReference type="SAM" id="Phobius"/>
    </source>
</evidence>
<dbReference type="InterPro" id="IPR029787">
    <property type="entry name" value="Nucleotide_cyclase"/>
</dbReference>
<dbReference type="InterPro" id="IPR000160">
    <property type="entry name" value="GGDEF_dom"/>
</dbReference>
<reference evidence="13 15" key="3">
    <citation type="submission" date="2024-09" db="EMBL/GenBank/DDBJ databases">
        <title>Genomes of Rahnella.</title>
        <authorList>
            <person name="Mnguni F.C."/>
            <person name="Shin G.Y."/>
            <person name="Coutinho T."/>
        </authorList>
    </citation>
    <scope>NUCLEOTIDE SEQUENCE [LARGE SCALE GENOMIC DNA]</scope>
    <source>
        <strain evidence="13 15">20WA0057</strain>
    </source>
</reference>
<keyword evidence="13" id="KW-0548">Nucleotidyltransferase</keyword>
<feature type="domain" description="GGDEF" evidence="11">
    <location>
        <begin position="392"/>
        <end position="520"/>
    </location>
</feature>
<evidence type="ECO:0000313" key="13">
    <source>
        <dbReference type="EMBL" id="MFD3224277.1"/>
    </source>
</evidence>
<comment type="catalytic activity">
    <reaction evidence="9">
        <text>2 GTP = 3',3'-c-di-GMP + 2 diphosphate</text>
        <dbReference type="Rhea" id="RHEA:24898"/>
        <dbReference type="ChEBI" id="CHEBI:33019"/>
        <dbReference type="ChEBI" id="CHEBI:37565"/>
        <dbReference type="ChEBI" id="CHEBI:58805"/>
        <dbReference type="EC" id="2.7.7.65"/>
    </reaction>
</comment>
<keyword evidence="7 10" id="KW-1133">Transmembrane helix</keyword>
<evidence type="ECO:0000256" key="9">
    <source>
        <dbReference type="ARBA" id="ARBA00034247"/>
    </source>
</evidence>
<dbReference type="HOGENOM" id="CLU_000445_134_6_6"/>